<dbReference type="EMBL" id="JBHULD010000014">
    <property type="protein sequence ID" value="MFD2555844.1"/>
    <property type="molecule type" value="Genomic_DNA"/>
</dbReference>
<evidence type="ECO:0000313" key="1">
    <source>
        <dbReference type="EMBL" id="MFD2555844.1"/>
    </source>
</evidence>
<sequence>MAKSKDQLFAKIGYLLSDINAKYELLKSNEELDAVELTLLEGDIDYLSNHIKALGYFVEFEEVEFVQDVVLESVPPVPVFTPESEITKEVDSQAVFEEIPVAPVTPVREEVPASFVDQSPAVETKVSFEAEQQREEPVAPVKKEEEPVVREVIEEKKVLVVEQVEVKVETVVQEESTRPLTINELIQQQRLAGVNMTQQFQTSNAQERVTDLKSAVSLNDKLLFIKDLFNGYSLAYSEALELLNRFNNFAEADAFLQSNYALKNGWTEKPQTVDKFYILLRKKFSN</sequence>
<comment type="caution">
    <text evidence="1">The sequence shown here is derived from an EMBL/GenBank/DDBJ whole genome shotgun (WGS) entry which is preliminary data.</text>
</comment>
<gene>
    <name evidence="1" type="ORF">ACFSQW_15700</name>
</gene>
<protein>
    <submittedName>
        <fullName evidence="1">Uncharacterized protein</fullName>
    </submittedName>
</protein>
<dbReference type="RefSeq" id="WP_210354130.1">
    <property type="nucleotide sequence ID" value="NZ_JAEQMU010000001.1"/>
</dbReference>
<accession>A0ABW5L486</accession>
<reference evidence="2" key="1">
    <citation type="journal article" date="2019" name="Int. J. Syst. Evol. Microbiol.">
        <title>The Global Catalogue of Microorganisms (GCM) 10K type strain sequencing project: providing services to taxonomists for standard genome sequencing and annotation.</title>
        <authorList>
            <consortium name="The Broad Institute Genomics Platform"/>
            <consortium name="The Broad Institute Genome Sequencing Center for Infectious Disease"/>
            <person name="Wu L."/>
            <person name="Ma J."/>
        </authorList>
    </citation>
    <scope>NUCLEOTIDE SEQUENCE [LARGE SCALE GENOMIC DNA]</scope>
    <source>
        <strain evidence="2">KCTC 52298</strain>
    </source>
</reference>
<organism evidence="1 2">
    <name type="scientific">Sphingobacterium tabacisoli</name>
    <dbReference type="NCBI Taxonomy" id="2044855"/>
    <lineage>
        <taxon>Bacteria</taxon>
        <taxon>Pseudomonadati</taxon>
        <taxon>Bacteroidota</taxon>
        <taxon>Sphingobacteriia</taxon>
        <taxon>Sphingobacteriales</taxon>
        <taxon>Sphingobacteriaceae</taxon>
        <taxon>Sphingobacterium</taxon>
    </lineage>
</organism>
<name>A0ABW5L486_9SPHI</name>
<keyword evidence="2" id="KW-1185">Reference proteome</keyword>
<evidence type="ECO:0000313" key="2">
    <source>
        <dbReference type="Proteomes" id="UP001597440"/>
    </source>
</evidence>
<proteinExistence type="predicted"/>
<dbReference type="Proteomes" id="UP001597440">
    <property type="component" value="Unassembled WGS sequence"/>
</dbReference>